<comment type="catalytic activity">
    <reaction evidence="11">
        <text>a 3'-end 2',3'-cyclophospho-ribonucleotide-RNA + a 5'-end dephospho-ribonucleoside-RNA + GTP + H2O = a ribonucleotidyl-ribonucleotide-RNA + GMP + diphosphate + H(+)</text>
        <dbReference type="Rhea" id="RHEA:68080"/>
        <dbReference type="Rhea" id="RHEA-COMP:10464"/>
        <dbReference type="Rhea" id="RHEA-COMP:13936"/>
        <dbReference type="Rhea" id="RHEA-COMP:17355"/>
        <dbReference type="ChEBI" id="CHEBI:15377"/>
        <dbReference type="ChEBI" id="CHEBI:15378"/>
        <dbReference type="ChEBI" id="CHEBI:33019"/>
        <dbReference type="ChEBI" id="CHEBI:37565"/>
        <dbReference type="ChEBI" id="CHEBI:58115"/>
        <dbReference type="ChEBI" id="CHEBI:83064"/>
        <dbReference type="ChEBI" id="CHEBI:138284"/>
        <dbReference type="ChEBI" id="CHEBI:173118"/>
        <dbReference type="EC" id="6.5.1.8"/>
    </reaction>
</comment>
<feature type="active site" description="GMP-histidine intermediate" evidence="12">
    <location>
        <position position="400"/>
    </location>
</feature>
<evidence type="ECO:0000256" key="10">
    <source>
        <dbReference type="ARBA" id="ARBA00047746"/>
    </source>
</evidence>
<feature type="binding site" evidence="13">
    <location>
        <begin position="325"/>
        <end position="326"/>
    </location>
    <ligand>
        <name>GMP</name>
        <dbReference type="ChEBI" id="CHEBI:58115"/>
    </ligand>
</feature>
<gene>
    <name evidence="15" type="primary">rtcB</name>
    <name evidence="16" type="ORF">J4415_02785</name>
</gene>
<keyword evidence="3 15" id="KW-0436">Ligase</keyword>
<keyword evidence="6 13" id="KW-0342">GTP-binding</keyword>
<evidence type="ECO:0000313" key="16">
    <source>
        <dbReference type="EMBL" id="MBS3057532.1"/>
    </source>
</evidence>
<organism evidence="16 17">
    <name type="scientific">Candidatus Iainarchaeum sp</name>
    <dbReference type="NCBI Taxonomy" id="3101447"/>
    <lineage>
        <taxon>Archaea</taxon>
        <taxon>Candidatus Iainarchaeota</taxon>
        <taxon>Candidatus Iainarchaeia</taxon>
        <taxon>Candidatus Iainarchaeales</taxon>
        <taxon>Candidatus Iainarchaeaceae</taxon>
        <taxon>Candidatus Iainarchaeum</taxon>
    </lineage>
</organism>
<evidence type="ECO:0000256" key="4">
    <source>
        <dbReference type="ARBA" id="ARBA00022723"/>
    </source>
</evidence>
<feature type="binding site" evidence="14">
    <location>
        <position position="325"/>
    </location>
    <ligand>
        <name>Mn(2+)</name>
        <dbReference type="ChEBI" id="CHEBI:29035"/>
        <label>2</label>
    </ligand>
</feature>
<evidence type="ECO:0000313" key="17">
    <source>
        <dbReference type="Proteomes" id="UP000677687"/>
    </source>
</evidence>
<sequence length="477" mass="51521">MQTYNKISEGIYEIPKDSGMRLPARIYATEKLLNAIENGAVQQLKNVASLPGVQKYAIGEADMHWGYGFPIGGVAGMSVDGGAVSPGGVGFDINCGVRLIKTNMVLSDVKGKLRELLDVLFREIPSGLGSRGKLRLQSGELREAIESGAKWAVGKGYGAEKDLQCIEEYGCMKQADSAKVSASALQRGMPQFGTLGSGNHFLEIQLVDKVFDAETAKAFGLFEDQIVVMLHTGSRGFGHQVATDYIAVTDRAMQKYGISVPDRQLACAPINSDEGQAYFAAMCCAVNYAFCNRQVMTHWIRESFAGVLGKSWEELGMDVLYDICHNVAKLEEHEVEGKMKNLLVHRKGATRAFPAGRKENPEIYAKTGHPAIIPGSMGTASYICVGTQKGLEETFGSVAHGAGRVMSRTSATRQRRGEDVKKALEEKGEFVRGASAEGLAEEAPEAYKDIDEVALSIELSGIGKKVSRHVPLAVMKG</sequence>
<evidence type="ECO:0000256" key="1">
    <source>
        <dbReference type="ARBA" id="ARBA00008071"/>
    </source>
</evidence>
<evidence type="ECO:0000256" key="15">
    <source>
        <dbReference type="RuleBase" id="RU371113"/>
    </source>
</evidence>
<evidence type="ECO:0000256" key="9">
    <source>
        <dbReference type="ARBA" id="ARBA00045316"/>
    </source>
</evidence>
<dbReference type="Proteomes" id="UP000677687">
    <property type="component" value="Unassembled WGS sequence"/>
</dbReference>
<protein>
    <recommendedName>
        <fullName evidence="8 15">tRNA-splicing ligase RtcB</fullName>
        <ecNumber evidence="15">6.5.1.-</ecNumber>
    </recommendedName>
</protein>
<comment type="caution">
    <text evidence="16">The sequence shown here is derived from an EMBL/GenBank/DDBJ whole genome shotgun (WGS) entry which is preliminary data.</text>
</comment>
<comment type="subunit">
    <text evidence="2 15">Monomer.</text>
</comment>
<dbReference type="InterPro" id="IPR001233">
    <property type="entry name" value="RtcB"/>
</dbReference>
<feature type="binding site" evidence="13">
    <location>
        <begin position="374"/>
        <end position="377"/>
    </location>
    <ligand>
        <name>GMP</name>
        <dbReference type="ChEBI" id="CHEBI:58115"/>
    </ligand>
</feature>
<comment type="catalytic activity">
    <reaction evidence="10">
        <text>a 3'-end 3'-phospho-ribonucleotide-RNA + a 5'-end dephospho-ribonucleoside-RNA + GTP = a ribonucleotidyl-ribonucleotide-RNA + GMP + diphosphate</text>
        <dbReference type="Rhea" id="RHEA:68076"/>
        <dbReference type="Rhea" id="RHEA-COMP:10463"/>
        <dbReference type="Rhea" id="RHEA-COMP:13936"/>
        <dbReference type="Rhea" id="RHEA-COMP:17355"/>
        <dbReference type="ChEBI" id="CHEBI:33019"/>
        <dbReference type="ChEBI" id="CHEBI:37565"/>
        <dbReference type="ChEBI" id="CHEBI:58115"/>
        <dbReference type="ChEBI" id="CHEBI:83062"/>
        <dbReference type="ChEBI" id="CHEBI:138284"/>
        <dbReference type="ChEBI" id="CHEBI:173118"/>
        <dbReference type="EC" id="6.5.1.8"/>
    </reaction>
</comment>
<dbReference type="Pfam" id="PF01139">
    <property type="entry name" value="RtcB"/>
    <property type="match status" value="1"/>
</dbReference>
<proteinExistence type="inferred from homology"/>
<dbReference type="PANTHER" id="PTHR11118">
    <property type="entry name" value="RNA-SPLICING LIGASE RTCB HOMOLOG"/>
    <property type="match status" value="1"/>
</dbReference>
<feature type="binding site" evidence="13">
    <location>
        <begin position="199"/>
        <end position="203"/>
    </location>
    <ligand>
        <name>GMP</name>
        <dbReference type="ChEBI" id="CHEBI:58115"/>
    </ligand>
</feature>
<evidence type="ECO:0000256" key="12">
    <source>
        <dbReference type="PIRSR" id="PIRSR601233-1"/>
    </source>
</evidence>
<keyword evidence="5 13" id="KW-0547">Nucleotide-binding</keyword>
<evidence type="ECO:0000256" key="13">
    <source>
        <dbReference type="PIRSR" id="PIRSR601233-2"/>
    </source>
</evidence>
<dbReference type="GO" id="GO:0046872">
    <property type="term" value="F:metal ion binding"/>
    <property type="evidence" value="ECO:0007669"/>
    <property type="project" value="UniProtKB-UniRule"/>
</dbReference>
<dbReference type="GO" id="GO:0006388">
    <property type="term" value="P:tRNA splicing, via endonucleolytic cleavage and ligation"/>
    <property type="evidence" value="ECO:0007669"/>
    <property type="project" value="UniProtKB-ARBA"/>
</dbReference>
<keyword evidence="7 14" id="KW-0464">Manganese</keyword>
<evidence type="ECO:0000256" key="2">
    <source>
        <dbReference type="ARBA" id="ARBA00011245"/>
    </source>
</evidence>
<feature type="binding site" evidence="14">
    <location>
        <position position="200"/>
    </location>
    <ligand>
        <name>Mn(2+)</name>
        <dbReference type="ChEBI" id="CHEBI:29035"/>
        <label>1</label>
    </ligand>
</feature>
<name>A0A8T4KVF9_9ARCH</name>
<dbReference type="FunFam" id="3.90.1860.10:FF:000001">
    <property type="entry name" value="tRNA-splicing ligase RtcB homolog"/>
    <property type="match status" value="1"/>
</dbReference>
<dbReference type="GO" id="GO:0005525">
    <property type="term" value="F:GTP binding"/>
    <property type="evidence" value="ECO:0007669"/>
    <property type="project" value="UniProtKB-KW"/>
</dbReference>
<feature type="binding site" evidence="13">
    <location>
        <position position="381"/>
    </location>
    <ligand>
        <name>GMP</name>
        <dbReference type="ChEBI" id="CHEBI:58115"/>
    </ligand>
</feature>
<accession>A0A8T4KVF9</accession>
<feature type="binding site" evidence="13">
    <location>
        <position position="476"/>
    </location>
    <ligand>
        <name>GMP</name>
        <dbReference type="ChEBI" id="CHEBI:58115"/>
    </ligand>
</feature>
<dbReference type="AlphaFoldDB" id="A0A8T4KVF9"/>
<reference evidence="16" key="1">
    <citation type="submission" date="2021-03" db="EMBL/GenBank/DDBJ databases">
        <authorList>
            <person name="Jaffe A."/>
        </authorList>
    </citation>
    <scope>NUCLEOTIDE SEQUENCE</scope>
    <source>
        <strain evidence="16">RIFCSPHIGHO2_01_FULL_AR10_44_11</strain>
    </source>
</reference>
<comment type="cofactor">
    <cofactor evidence="14 15">
        <name>Mn(2+)</name>
        <dbReference type="ChEBI" id="CHEBI:29035"/>
    </cofactor>
    <text evidence="14 15">Binds 2 manganese ions per subunit.</text>
</comment>
<dbReference type="GO" id="GO:0170057">
    <property type="term" value="F:RNA ligase (GTP) activity"/>
    <property type="evidence" value="ECO:0007669"/>
    <property type="project" value="UniProtKB-EC"/>
</dbReference>
<dbReference type="SUPFAM" id="SSF103365">
    <property type="entry name" value="Hypothetical protein PH1602"/>
    <property type="match status" value="1"/>
</dbReference>
<comment type="similarity">
    <text evidence="1 15">Belongs to the RtcB family.</text>
</comment>
<evidence type="ECO:0000256" key="11">
    <source>
        <dbReference type="ARBA" id="ARBA00049514"/>
    </source>
</evidence>
<feature type="binding site" evidence="14">
    <location>
        <position position="231"/>
    </location>
    <ligand>
        <name>Mn(2+)</name>
        <dbReference type="ChEBI" id="CHEBI:29035"/>
        <label>2</label>
    </ligand>
</feature>
<evidence type="ECO:0000256" key="5">
    <source>
        <dbReference type="ARBA" id="ARBA00022741"/>
    </source>
</evidence>
<keyword evidence="4 14" id="KW-0479">Metal-binding</keyword>
<evidence type="ECO:0000256" key="8">
    <source>
        <dbReference type="ARBA" id="ARBA00033766"/>
    </source>
</evidence>
<dbReference type="Gene3D" id="3.90.1860.10">
    <property type="entry name" value="tRNA-splicing ligase RtcB"/>
    <property type="match status" value="1"/>
</dbReference>
<evidence type="ECO:0000256" key="6">
    <source>
        <dbReference type="ARBA" id="ARBA00023134"/>
    </source>
</evidence>
<evidence type="ECO:0000256" key="14">
    <source>
        <dbReference type="PIRSR" id="PIRSR601233-3"/>
    </source>
</evidence>
<dbReference type="PANTHER" id="PTHR11118:SF1">
    <property type="entry name" value="RNA-SPLICING LIGASE RTCB HOMOLOG"/>
    <property type="match status" value="1"/>
</dbReference>
<dbReference type="EMBL" id="JAGVWD010000039">
    <property type="protein sequence ID" value="MBS3057532.1"/>
    <property type="molecule type" value="Genomic_DNA"/>
</dbReference>
<comment type="function">
    <text evidence="9">Essential for tRNA splicing and maturation. Acts by directly joining spliced tRNA halves to mature-sized tRNAs. Joins RNA with 2',3'-cyclic-phosphate or 3'-phosphate ends to RNA with 5'-hydroxy ends.</text>
</comment>
<reference evidence="16" key="2">
    <citation type="submission" date="2021-05" db="EMBL/GenBank/DDBJ databases">
        <title>Protein family content uncovers lineage relationships and bacterial pathway maintenance mechanisms in DPANN archaea.</title>
        <authorList>
            <person name="Castelle C.J."/>
            <person name="Meheust R."/>
            <person name="Jaffe A.L."/>
            <person name="Seitz K."/>
            <person name="Gong X."/>
            <person name="Baker B.J."/>
            <person name="Banfield J.F."/>
        </authorList>
    </citation>
    <scope>NUCLEOTIDE SEQUENCE</scope>
    <source>
        <strain evidence="16">RIFCSPHIGHO2_01_FULL_AR10_44_11</strain>
    </source>
</reference>
<feature type="binding site" evidence="14">
    <location>
        <position position="92"/>
    </location>
    <ligand>
        <name>Mn(2+)</name>
        <dbReference type="ChEBI" id="CHEBI:29035"/>
        <label>1</label>
    </ligand>
</feature>
<evidence type="ECO:0000256" key="7">
    <source>
        <dbReference type="ARBA" id="ARBA00023211"/>
    </source>
</evidence>
<feature type="binding site" evidence="13">
    <location>
        <begin position="400"/>
        <end position="403"/>
    </location>
    <ligand>
        <name>GMP</name>
        <dbReference type="ChEBI" id="CHEBI:58115"/>
    </ligand>
</feature>
<dbReference type="EC" id="6.5.1.-" evidence="15"/>
<dbReference type="InterPro" id="IPR036025">
    <property type="entry name" value="RtcB-like_sf"/>
</dbReference>
<dbReference type="GO" id="GO:0003972">
    <property type="term" value="F:RNA ligase (ATP) activity"/>
    <property type="evidence" value="ECO:0007669"/>
    <property type="project" value="TreeGrafter"/>
</dbReference>
<evidence type="ECO:0000256" key="3">
    <source>
        <dbReference type="ARBA" id="ARBA00022598"/>
    </source>
</evidence>